<protein>
    <recommendedName>
        <fullName evidence="5">Protein CPR-5</fullName>
    </recommendedName>
</protein>
<keyword evidence="2" id="KW-0472">Membrane</keyword>
<gene>
    <name evidence="3" type="ORF">QN277_025981</name>
</gene>
<keyword evidence="2" id="KW-1133">Transmembrane helix</keyword>
<feature type="region of interest" description="Disordered" evidence="1">
    <location>
        <begin position="1"/>
        <end position="57"/>
    </location>
</feature>
<feature type="transmembrane region" description="Helical" evidence="2">
    <location>
        <begin position="552"/>
        <end position="577"/>
    </location>
</feature>
<proteinExistence type="predicted"/>
<comment type="caution">
    <text evidence="3">The sequence shown here is derived from an EMBL/GenBank/DDBJ whole genome shotgun (WGS) entry which is preliminary data.</text>
</comment>
<feature type="compositionally biased region" description="Polar residues" evidence="1">
    <location>
        <begin position="7"/>
        <end position="20"/>
    </location>
</feature>
<reference evidence="3" key="1">
    <citation type="submission" date="2023-10" db="EMBL/GenBank/DDBJ databases">
        <title>Chromosome-level genome of the transformable northern wattle, Acacia crassicarpa.</title>
        <authorList>
            <person name="Massaro I."/>
            <person name="Sinha N.R."/>
            <person name="Poethig S."/>
            <person name="Leichty A.R."/>
        </authorList>
    </citation>
    <scope>NUCLEOTIDE SEQUENCE</scope>
    <source>
        <strain evidence="3">Acra3RX</strain>
        <tissue evidence="3">Leaf</tissue>
    </source>
</reference>
<keyword evidence="2" id="KW-0812">Transmembrane</keyword>
<evidence type="ECO:0000313" key="3">
    <source>
        <dbReference type="EMBL" id="KAK4264858.1"/>
    </source>
</evidence>
<keyword evidence="4" id="KW-1185">Reference proteome</keyword>
<dbReference type="GO" id="GO:0010150">
    <property type="term" value="P:leaf senescence"/>
    <property type="evidence" value="ECO:0007669"/>
    <property type="project" value="InterPro"/>
</dbReference>
<dbReference type="AlphaFoldDB" id="A0AAE1J8F6"/>
<evidence type="ECO:0000256" key="1">
    <source>
        <dbReference type="SAM" id="MobiDB-lite"/>
    </source>
</evidence>
<dbReference type="Proteomes" id="UP001293593">
    <property type="component" value="Unassembled WGS sequence"/>
</dbReference>
<feature type="transmembrane region" description="Helical" evidence="2">
    <location>
        <begin position="506"/>
        <end position="531"/>
    </location>
</feature>
<feature type="transmembrane region" description="Helical" evidence="2">
    <location>
        <begin position="475"/>
        <end position="494"/>
    </location>
</feature>
<evidence type="ECO:0000313" key="4">
    <source>
        <dbReference type="Proteomes" id="UP001293593"/>
    </source>
</evidence>
<dbReference type="InterPro" id="IPR044708">
    <property type="entry name" value="CPR5"/>
</dbReference>
<evidence type="ECO:0008006" key="5">
    <source>
        <dbReference type="Google" id="ProtNLM"/>
    </source>
</evidence>
<dbReference type="PANTHER" id="PTHR35322:SF2">
    <property type="entry name" value="PROTEIN CPR-5"/>
    <property type="match status" value="1"/>
</dbReference>
<dbReference type="EMBL" id="JAWXYG010000008">
    <property type="protein sequence ID" value="KAK4264858.1"/>
    <property type="molecule type" value="Genomic_DNA"/>
</dbReference>
<dbReference type="GO" id="GO:0006952">
    <property type="term" value="P:defense response"/>
    <property type="evidence" value="ECO:0007669"/>
    <property type="project" value="InterPro"/>
</dbReference>
<feature type="region of interest" description="Disordered" evidence="1">
    <location>
        <begin position="74"/>
        <end position="94"/>
    </location>
</feature>
<dbReference type="GO" id="GO:0010090">
    <property type="term" value="P:trichome morphogenesis"/>
    <property type="evidence" value="ECO:0007669"/>
    <property type="project" value="InterPro"/>
</dbReference>
<dbReference type="PANTHER" id="PTHR35322">
    <property type="entry name" value="PROTEIN CPR-5"/>
    <property type="match status" value="1"/>
</dbReference>
<feature type="transmembrane region" description="Helical" evidence="2">
    <location>
        <begin position="443"/>
        <end position="463"/>
    </location>
</feature>
<accession>A0AAE1J8F6</accession>
<sequence>MDVLPPSFSSQTQHCNNNCNSEHDSDHRDGKGIIIINDSNNHYSHPRVHNYSPGTIDSELKRSTTRCKKRTLMKKRVTLDNSESTSSSSTRYSSSSAVLSQRGIAVACQRRNPRVLVRRNRNNVDAIGFPLGMSFAAVLAQVLYRRDRAAERISPEHLSLMCTSAVRESLANVFGDKVEGLTRNFEQSFDSTLNTLRLIYESTTGQKGSEFGASRREILTSKLTLDKGDCKRDVVQEDACSEAVMGDGIQNQSNSSEEVKESIPMDIVSHSLIVPRQLNQVAHFPEFSSGSTINNSIISPFEKSVIEQSRSNDLKVVELGLMMKNLKLKETQLALNSDSNHLERSKLAMGISKQSFRVEKFKNQQEDLRYGELNKKCVDCLIAGLLVMSSSLLYGAYVYSYHRIAEATASCIPLTEAMSSWWTPKSVSSLSSRLNVLWCQVQVLSRMAFGFLMIFAVAYLLMLRSTTLTTQTMPVTLILLLLGVACGSFGKLCVDTLGGNGYVWLLYWEILCMLHFLSMVCTSALFQILHGPVTAQQPTKGDTKFPYWLRRFLFYTSLLVFLPLLCGLLPFAGFGLWKDHFLMKVTEYLTDSSQ</sequence>
<feature type="compositionally biased region" description="Low complexity" evidence="1">
    <location>
        <begin position="82"/>
        <end position="94"/>
    </location>
</feature>
<evidence type="ECO:0000256" key="2">
    <source>
        <dbReference type="SAM" id="Phobius"/>
    </source>
</evidence>
<name>A0AAE1J8F6_9FABA</name>
<organism evidence="3 4">
    <name type="scientific">Acacia crassicarpa</name>
    <name type="common">northern wattle</name>
    <dbReference type="NCBI Taxonomy" id="499986"/>
    <lineage>
        <taxon>Eukaryota</taxon>
        <taxon>Viridiplantae</taxon>
        <taxon>Streptophyta</taxon>
        <taxon>Embryophyta</taxon>
        <taxon>Tracheophyta</taxon>
        <taxon>Spermatophyta</taxon>
        <taxon>Magnoliopsida</taxon>
        <taxon>eudicotyledons</taxon>
        <taxon>Gunneridae</taxon>
        <taxon>Pentapetalae</taxon>
        <taxon>rosids</taxon>
        <taxon>fabids</taxon>
        <taxon>Fabales</taxon>
        <taxon>Fabaceae</taxon>
        <taxon>Caesalpinioideae</taxon>
        <taxon>mimosoid clade</taxon>
        <taxon>Acacieae</taxon>
        <taxon>Acacia</taxon>
    </lineage>
</organism>
<feature type="compositionally biased region" description="Basic and acidic residues" evidence="1">
    <location>
        <begin position="21"/>
        <end position="31"/>
    </location>
</feature>